<evidence type="ECO:0000256" key="2">
    <source>
        <dbReference type="ARBA" id="ARBA00002181"/>
    </source>
</evidence>
<sequence length="341" mass="36825">MPIASPEVYAEMLDRAKAGRYAYPAINVTSSQTLNAALKGFADAESDGIIQVSTGGAEYLSGPTVKDMVTGAAAFAAYAREVAKNYPVNIALHTDHCPKDKLDKFVRPLMAMSKERVARGEEPLFQSHMWDGSAVPVAENLEIAAELLDRAAEGKIVLEIEVGVVGGEEDGVENAINDKLYTTVEDGLAMVEALGLGEKGRYMAALTFGNVHGVYKPGNVKLRPEILNQIQEAVGAKYGKDKPLSLVFHGGSGSLLEEIREALDYGVVKMNIDTDTQYAFTRPVAEHMFRNFDGVLKIDGEVGNKKMYDPRTWGKLAEAGLSARVVEACEHLRSTGTTLAK</sequence>
<comment type="pathway">
    <text evidence="3 11">Carbohydrate degradation; glycolysis; D-glyceraldehyde 3-phosphate and glycerone phosphate from D-glucose: step 4/4.</text>
</comment>
<dbReference type="PROSITE" id="PS00602">
    <property type="entry name" value="ALDOLASE_CLASS_II_1"/>
    <property type="match status" value="1"/>
</dbReference>
<dbReference type="NCBIfam" id="TIGR00167">
    <property type="entry name" value="cbbA"/>
    <property type="match status" value="1"/>
</dbReference>
<keyword evidence="9 11" id="KW-0324">Glycolysis</keyword>
<keyword evidence="10 11" id="KW-0456">Lyase</keyword>
<dbReference type="PIRSF" id="PIRSF001359">
    <property type="entry name" value="F_bP_aldolase_II"/>
    <property type="match status" value="1"/>
</dbReference>
<dbReference type="EC" id="4.1.2.13" evidence="5 11"/>
<dbReference type="NCBIfam" id="TIGR01520">
    <property type="entry name" value="FruBisAldo_II_A"/>
    <property type="match status" value="1"/>
</dbReference>
<evidence type="ECO:0000256" key="5">
    <source>
        <dbReference type="ARBA" id="ARBA00013068"/>
    </source>
</evidence>
<comment type="function">
    <text evidence="2 11">Catalyzes the aldol condensation of dihydroxyacetone phosphate (DHAP or glycerone-phosphate) with glyceraldehyde 3-phosphate (G3P) to form fructose 1,6-bisphosphate (FBP) in gluconeogenesis and the reverse reaction in glycolysis.</text>
</comment>
<evidence type="ECO:0000256" key="9">
    <source>
        <dbReference type="ARBA" id="ARBA00023152"/>
    </source>
</evidence>
<dbReference type="Proteomes" id="UP001219605">
    <property type="component" value="Chromosome"/>
</dbReference>
<name>A0ABY7ZSY4_9ACTN</name>
<dbReference type="NCBIfam" id="NF006628">
    <property type="entry name" value="PRK09197.1"/>
    <property type="match status" value="1"/>
</dbReference>
<evidence type="ECO:0000256" key="8">
    <source>
        <dbReference type="ARBA" id="ARBA00022833"/>
    </source>
</evidence>
<accession>A0ABY7ZSY4</accession>
<comment type="catalytic activity">
    <reaction evidence="1 11">
        <text>beta-D-fructose 1,6-bisphosphate = D-glyceraldehyde 3-phosphate + dihydroxyacetone phosphate</text>
        <dbReference type="Rhea" id="RHEA:14729"/>
        <dbReference type="ChEBI" id="CHEBI:32966"/>
        <dbReference type="ChEBI" id="CHEBI:57642"/>
        <dbReference type="ChEBI" id="CHEBI:59776"/>
        <dbReference type="EC" id="4.1.2.13"/>
    </reaction>
</comment>
<organism evidence="12 13">
    <name type="scientific">Micromonospora cathayae</name>
    <dbReference type="NCBI Taxonomy" id="3028804"/>
    <lineage>
        <taxon>Bacteria</taxon>
        <taxon>Bacillati</taxon>
        <taxon>Actinomycetota</taxon>
        <taxon>Actinomycetes</taxon>
        <taxon>Micromonosporales</taxon>
        <taxon>Micromonosporaceae</taxon>
        <taxon>Micromonospora</taxon>
    </lineage>
</organism>
<dbReference type="PANTHER" id="PTHR30559">
    <property type="entry name" value="FRUCTOSE-BISPHOSPHATE ALDOLASE CLASS 2"/>
    <property type="match status" value="1"/>
</dbReference>
<protein>
    <recommendedName>
        <fullName evidence="6 11">Fructose-bisphosphate aldolase</fullName>
        <shortName evidence="11">FBP aldolase</shortName>
        <ecNumber evidence="5 11">4.1.2.13</ecNumber>
    </recommendedName>
</protein>
<reference evidence="12 13" key="1">
    <citation type="submission" date="2023-02" db="EMBL/GenBank/DDBJ databases">
        <authorList>
            <person name="Mo P."/>
        </authorList>
    </citation>
    <scope>NUCLEOTIDE SEQUENCE [LARGE SCALE GENOMIC DNA]</scope>
    <source>
        <strain evidence="12 13">HUAS 3</strain>
    </source>
</reference>
<evidence type="ECO:0000256" key="1">
    <source>
        <dbReference type="ARBA" id="ARBA00000441"/>
    </source>
</evidence>
<evidence type="ECO:0000256" key="11">
    <source>
        <dbReference type="RuleBase" id="RU366023"/>
    </source>
</evidence>
<dbReference type="RefSeq" id="WP_275032937.1">
    <property type="nucleotide sequence ID" value="NZ_CP118615.1"/>
</dbReference>
<evidence type="ECO:0000256" key="6">
    <source>
        <dbReference type="ARBA" id="ARBA00013779"/>
    </source>
</evidence>
<evidence type="ECO:0000313" key="13">
    <source>
        <dbReference type="Proteomes" id="UP001219605"/>
    </source>
</evidence>
<gene>
    <name evidence="12" type="primary">fbaA</name>
    <name evidence="12" type="ORF">PVK37_06955</name>
</gene>
<evidence type="ECO:0000256" key="3">
    <source>
        <dbReference type="ARBA" id="ARBA00004714"/>
    </source>
</evidence>
<dbReference type="Pfam" id="PF01116">
    <property type="entry name" value="F_bP_aldolase"/>
    <property type="match status" value="1"/>
</dbReference>
<dbReference type="GO" id="GO:0004332">
    <property type="term" value="F:fructose-bisphosphate aldolase activity"/>
    <property type="evidence" value="ECO:0007669"/>
    <property type="project" value="UniProtKB-EC"/>
</dbReference>
<comment type="cofactor">
    <cofactor evidence="11">
        <name>Zn(2+)</name>
        <dbReference type="ChEBI" id="CHEBI:29105"/>
    </cofactor>
    <text evidence="11">Binds 2 Zn(2+) ions per subunit. One is catalytic and the other provides a structural contribution.</text>
</comment>
<comment type="similarity">
    <text evidence="4 11">Belongs to the class II fructose-bisphosphate aldolase family.</text>
</comment>
<dbReference type="InterPro" id="IPR013785">
    <property type="entry name" value="Aldolase_TIM"/>
</dbReference>
<dbReference type="SUPFAM" id="SSF51569">
    <property type="entry name" value="Aldolase"/>
    <property type="match status" value="1"/>
</dbReference>
<evidence type="ECO:0000256" key="7">
    <source>
        <dbReference type="ARBA" id="ARBA00022723"/>
    </source>
</evidence>
<keyword evidence="8 11" id="KW-0862">Zinc</keyword>
<keyword evidence="7 11" id="KW-0479">Metal-binding</keyword>
<dbReference type="PROSITE" id="PS00806">
    <property type="entry name" value="ALDOLASE_CLASS_II_2"/>
    <property type="match status" value="1"/>
</dbReference>
<dbReference type="Gene3D" id="3.20.20.70">
    <property type="entry name" value="Aldolase class I"/>
    <property type="match status" value="1"/>
</dbReference>
<proteinExistence type="inferred from homology"/>
<evidence type="ECO:0000256" key="10">
    <source>
        <dbReference type="ARBA" id="ARBA00023239"/>
    </source>
</evidence>
<dbReference type="InterPro" id="IPR006411">
    <property type="entry name" value="Fruct_bisP_bact"/>
</dbReference>
<evidence type="ECO:0000313" key="12">
    <source>
        <dbReference type="EMBL" id="WDZ86151.1"/>
    </source>
</evidence>
<dbReference type="PANTHER" id="PTHR30559:SF0">
    <property type="entry name" value="FRUCTOSE-BISPHOSPHATE ALDOLASE"/>
    <property type="match status" value="1"/>
</dbReference>
<dbReference type="EMBL" id="CP118615">
    <property type="protein sequence ID" value="WDZ86151.1"/>
    <property type="molecule type" value="Genomic_DNA"/>
</dbReference>
<keyword evidence="13" id="KW-1185">Reference proteome</keyword>
<dbReference type="InterPro" id="IPR000771">
    <property type="entry name" value="FBA_II"/>
</dbReference>
<evidence type="ECO:0000256" key="4">
    <source>
        <dbReference type="ARBA" id="ARBA00005812"/>
    </source>
</evidence>